<protein>
    <submittedName>
        <fullName evidence="3">Uncharacterized protein</fullName>
    </submittedName>
</protein>
<reference evidence="3 4" key="1">
    <citation type="submission" date="2019-02" db="EMBL/GenBank/DDBJ databases">
        <title>Deep-cultivation of Planctomycetes and their phenomic and genomic characterization uncovers novel biology.</title>
        <authorList>
            <person name="Wiegand S."/>
            <person name="Jogler M."/>
            <person name="Boedeker C."/>
            <person name="Pinto D."/>
            <person name="Vollmers J."/>
            <person name="Rivas-Marin E."/>
            <person name="Kohn T."/>
            <person name="Peeters S.H."/>
            <person name="Heuer A."/>
            <person name="Rast P."/>
            <person name="Oberbeckmann S."/>
            <person name="Bunk B."/>
            <person name="Jeske O."/>
            <person name="Meyerdierks A."/>
            <person name="Storesund J.E."/>
            <person name="Kallscheuer N."/>
            <person name="Luecker S."/>
            <person name="Lage O.M."/>
            <person name="Pohl T."/>
            <person name="Merkel B.J."/>
            <person name="Hornburger P."/>
            <person name="Mueller R.-W."/>
            <person name="Bruemmer F."/>
            <person name="Labrenz M."/>
            <person name="Spormann A.M."/>
            <person name="Op Den Camp H."/>
            <person name="Overmann J."/>
            <person name="Amann R."/>
            <person name="Jetten M.S.M."/>
            <person name="Mascher T."/>
            <person name="Medema M.H."/>
            <person name="Devos D.P."/>
            <person name="Kaster A.-K."/>
            <person name="Ovreas L."/>
            <person name="Rohde M."/>
            <person name="Galperin M.Y."/>
            <person name="Jogler C."/>
        </authorList>
    </citation>
    <scope>NUCLEOTIDE SEQUENCE [LARGE SCALE GENOMIC DNA]</scope>
    <source>
        <strain evidence="3 4">Pan54</strain>
    </source>
</reference>
<keyword evidence="2" id="KW-1133">Transmembrane helix</keyword>
<dbReference type="RefSeq" id="WP_146503774.1">
    <property type="nucleotide sequence ID" value="NZ_SJPG01000001.1"/>
</dbReference>
<dbReference type="OrthoDB" id="253103at2"/>
<proteinExistence type="predicted"/>
<dbReference type="AlphaFoldDB" id="A0A5C5XFF5"/>
<keyword evidence="4" id="KW-1185">Reference proteome</keyword>
<evidence type="ECO:0000313" key="4">
    <source>
        <dbReference type="Proteomes" id="UP000316095"/>
    </source>
</evidence>
<organism evidence="3 4">
    <name type="scientific">Rubinisphaera italica</name>
    <dbReference type="NCBI Taxonomy" id="2527969"/>
    <lineage>
        <taxon>Bacteria</taxon>
        <taxon>Pseudomonadati</taxon>
        <taxon>Planctomycetota</taxon>
        <taxon>Planctomycetia</taxon>
        <taxon>Planctomycetales</taxon>
        <taxon>Planctomycetaceae</taxon>
        <taxon>Rubinisphaera</taxon>
    </lineage>
</organism>
<keyword evidence="2" id="KW-0812">Transmembrane</keyword>
<name>A0A5C5XFF5_9PLAN</name>
<feature type="region of interest" description="Disordered" evidence="1">
    <location>
        <begin position="367"/>
        <end position="423"/>
    </location>
</feature>
<accession>A0A5C5XFF5</accession>
<evidence type="ECO:0000313" key="3">
    <source>
        <dbReference type="EMBL" id="TWT61836.1"/>
    </source>
</evidence>
<feature type="compositionally biased region" description="Pro residues" evidence="1">
    <location>
        <begin position="407"/>
        <end position="423"/>
    </location>
</feature>
<evidence type="ECO:0000256" key="2">
    <source>
        <dbReference type="SAM" id="Phobius"/>
    </source>
</evidence>
<gene>
    <name evidence="3" type="ORF">Pan54_25730</name>
</gene>
<feature type="compositionally biased region" description="Basic and acidic residues" evidence="1">
    <location>
        <begin position="381"/>
        <end position="406"/>
    </location>
</feature>
<keyword evidence="2" id="KW-0472">Membrane</keyword>
<evidence type="ECO:0000256" key="1">
    <source>
        <dbReference type="SAM" id="MobiDB-lite"/>
    </source>
</evidence>
<feature type="transmembrane region" description="Helical" evidence="2">
    <location>
        <begin position="27"/>
        <end position="45"/>
    </location>
</feature>
<dbReference type="EMBL" id="SJPG01000001">
    <property type="protein sequence ID" value="TWT61836.1"/>
    <property type="molecule type" value="Genomic_DNA"/>
</dbReference>
<sequence>MKHPHENLTEIDAKKAISSPTHRFSRWAFPLLGSCCLVILCGATFGPKLSLRESRDIKQKISSLPQEDRERLDRNLETYQSLSNAEKARYWELHNYIEQNGLEPLIDQYTKWLDTLSPFERQSLRNSPEPAAQIATVESILRENRTQDNRLLPELMARIISKGDRRLSILMWMLDPNWSINNTTPFLLQDEQLNQVVNEILFSQLASAQRDQIEQLKLTGIARMSRILGASIANTNNPRMTWPNQQTLELVRKNGLKLEKPSEEESSRFTRILPAVAWERIAFRSLLLRSLMVSEMRGFERVDQVSNNELQSFFAQLETNQQAALLNSPADYQAEALMWLYLWDTHRNESIFMNHDFHAQVLSELHPFDRRNNGGGPPGGRRPEDERGRDDDRFGPPKDGRERRPDGPPPGRPPGAPPRPVES</sequence>
<dbReference type="Proteomes" id="UP000316095">
    <property type="component" value="Unassembled WGS sequence"/>
</dbReference>
<comment type="caution">
    <text evidence="3">The sequence shown here is derived from an EMBL/GenBank/DDBJ whole genome shotgun (WGS) entry which is preliminary data.</text>
</comment>